<dbReference type="GO" id="GO:0020037">
    <property type="term" value="F:heme binding"/>
    <property type="evidence" value="ECO:0007669"/>
    <property type="project" value="InterPro"/>
</dbReference>
<keyword evidence="11 15" id="KW-0408">Iron</keyword>
<dbReference type="GO" id="GO:0005789">
    <property type="term" value="C:endoplasmic reticulum membrane"/>
    <property type="evidence" value="ECO:0007669"/>
    <property type="project" value="UniProtKB-SubCell"/>
</dbReference>
<keyword evidence="9" id="KW-0492">Microsome</keyword>
<dbReference type="GO" id="GO:0016712">
    <property type="term" value="F:oxidoreductase activity, acting on paired donors, with incorporation or reduction of molecular oxygen, reduced flavin or flavoprotein as one donor, and incorporation of one atom of oxygen"/>
    <property type="evidence" value="ECO:0007669"/>
    <property type="project" value="UniProtKB-EC"/>
</dbReference>
<dbReference type="InterPro" id="IPR050476">
    <property type="entry name" value="Insect_CytP450_Detox"/>
</dbReference>
<dbReference type="PROSITE" id="PS00086">
    <property type="entry name" value="CYTOCHROME_P450"/>
    <property type="match status" value="1"/>
</dbReference>
<dbReference type="InterPro" id="IPR002401">
    <property type="entry name" value="Cyt_P450_E_grp-I"/>
</dbReference>
<feature type="binding site" description="axial binding residue" evidence="15">
    <location>
        <position position="456"/>
    </location>
    <ligand>
        <name>heme</name>
        <dbReference type="ChEBI" id="CHEBI:30413"/>
    </ligand>
    <ligandPart>
        <name>Fe</name>
        <dbReference type="ChEBI" id="CHEBI:18248"/>
    </ligandPart>
</feature>
<feature type="transmembrane region" description="Helical" evidence="17">
    <location>
        <begin position="6"/>
        <end position="22"/>
    </location>
</feature>
<evidence type="ECO:0000256" key="1">
    <source>
        <dbReference type="ARBA" id="ARBA00001971"/>
    </source>
</evidence>
<organism evidence="18">
    <name type="scientific">Pieris rapae</name>
    <name type="common">Small white butterfly</name>
    <name type="synonym">Artogeia rapae</name>
    <dbReference type="NCBI Taxonomy" id="64459"/>
    <lineage>
        <taxon>Eukaryota</taxon>
        <taxon>Metazoa</taxon>
        <taxon>Ecdysozoa</taxon>
        <taxon>Arthropoda</taxon>
        <taxon>Hexapoda</taxon>
        <taxon>Insecta</taxon>
        <taxon>Pterygota</taxon>
        <taxon>Neoptera</taxon>
        <taxon>Endopterygota</taxon>
        <taxon>Lepidoptera</taxon>
        <taxon>Glossata</taxon>
        <taxon>Ditrysia</taxon>
        <taxon>Papilionoidea</taxon>
        <taxon>Pieridae</taxon>
        <taxon>Pierinae</taxon>
        <taxon>Pieris</taxon>
    </lineage>
</organism>
<keyword evidence="13 17" id="KW-0472">Membrane</keyword>
<comment type="catalytic activity">
    <reaction evidence="14">
        <text>an organic molecule + reduced [NADPH--hemoprotein reductase] + O2 = an alcohol + oxidized [NADPH--hemoprotein reductase] + H2O + H(+)</text>
        <dbReference type="Rhea" id="RHEA:17149"/>
        <dbReference type="Rhea" id="RHEA-COMP:11964"/>
        <dbReference type="Rhea" id="RHEA-COMP:11965"/>
        <dbReference type="ChEBI" id="CHEBI:15377"/>
        <dbReference type="ChEBI" id="CHEBI:15378"/>
        <dbReference type="ChEBI" id="CHEBI:15379"/>
        <dbReference type="ChEBI" id="CHEBI:30879"/>
        <dbReference type="ChEBI" id="CHEBI:57618"/>
        <dbReference type="ChEBI" id="CHEBI:58210"/>
        <dbReference type="ChEBI" id="CHEBI:142491"/>
        <dbReference type="EC" id="1.14.14.1"/>
    </reaction>
</comment>
<reference evidence="18" key="1">
    <citation type="submission" date="2016-11" db="EMBL/GenBank/DDBJ databases">
        <title>Identification of cytochrome P450 monooxygenase genes from the cabbage butterfly, Pieris rapae.</title>
        <authorList>
            <person name="Liu S."/>
        </authorList>
    </citation>
    <scope>NUCLEOTIDE SEQUENCE</scope>
    <source>
        <strain evidence="18">SH</strain>
    </source>
</reference>
<evidence type="ECO:0000256" key="5">
    <source>
        <dbReference type="ARBA" id="ARBA00012109"/>
    </source>
</evidence>
<evidence type="ECO:0000256" key="8">
    <source>
        <dbReference type="ARBA" id="ARBA00022824"/>
    </source>
</evidence>
<dbReference type="AlphaFoldDB" id="A0A1V0D9D6"/>
<evidence type="ECO:0000256" key="9">
    <source>
        <dbReference type="ARBA" id="ARBA00022848"/>
    </source>
</evidence>
<keyword evidence="17" id="KW-1133">Transmembrane helix</keyword>
<comment type="cofactor">
    <cofactor evidence="1 15">
        <name>heme</name>
        <dbReference type="ChEBI" id="CHEBI:30413"/>
    </cofactor>
</comment>
<evidence type="ECO:0000256" key="16">
    <source>
        <dbReference type="RuleBase" id="RU000461"/>
    </source>
</evidence>
<dbReference type="PRINTS" id="PR00385">
    <property type="entry name" value="P450"/>
</dbReference>
<evidence type="ECO:0000256" key="10">
    <source>
        <dbReference type="ARBA" id="ARBA00023002"/>
    </source>
</evidence>
<keyword evidence="8" id="KW-0256">Endoplasmic reticulum</keyword>
<dbReference type="PANTHER" id="PTHR24292:SF45">
    <property type="entry name" value="CYTOCHROME P450 6G1-RELATED"/>
    <property type="match status" value="1"/>
</dbReference>
<evidence type="ECO:0000256" key="15">
    <source>
        <dbReference type="PIRSR" id="PIRSR602401-1"/>
    </source>
</evidence>
<keyword evidence="12 16" id="KW-0503">Monooxygenase</keyword>
<name>A0A1V0D9D6_PIERA</name>
<dbReference type="PANTHER" id="PTHR24292">
    <property type="entry name" value="CYTOCHROME P450"/>
    <property type="match status" value="1"/>
</dbReference>
<dbReference type="InterPro" id="IPR017972">
    <property type="entry name" value="Cyt_P450_CS"/>
</dbReference>
<comment type="subcellular location">
    <subcellularLocation>
        <location evidence="3">Endoplasmic reticulum membrane</location>
        <topology evidence="3">Peripheral membrane protein</topology>
    </subcellularLocation>
    <subcellularLocation>
        <location evidence="2">Microsome membrane</location>
        <topology evidence="2">Peripheral membrane protein</topology>
    </subcellularLocation>
</comment>
<evidence type="ECO:0000256" key="11">
    <source>
        <dbReference type="ARBA" id="ARBA00023004"/>
    </source>
</evidence>
<evidence type="ECO:0000256" key="7">
    <source>
        <dbReference type="ARBA" id="ARBA00022723"/>
    </source>
</evidence>
<evidence type="ECO:0000256" key="4">
    <source>
        <dbReference type="ARBA" id="ARBA00010617"/>
    </source>
</evidence>
<dbReference type="PRINTS" id="PR00463">
    <property type="entry name" value="EP450I"/>
</dbReference>
<dbReference type="EC" id="1.14.14.1" evidence="5"/>
<accession>A0A1V0D9D6</accession>
<protein>
    <recommendedName>
        <fullName evidence="5">unspecific monooxygenase</fullName>
        <ecNumber evidence="5">1.14.14.1</ecNumber>
    </recommendedName>
</protein>
<keyword evidence="6 15" id="KW-0349">Heme</keyword>
<evidence type="ECO:0000313" key="18">
    <source>
        <dbReference type="EMBL" id="ARA91609.1"/>
    </source>
</evidence>
<dbReference type="Gene3D" id="1.10.630.10">
    <property type="entry name" value="Cytochrome P450"/>
    <property type="match status" value="1"/>
</dbReference>
<evidence type="ECO:0000256" key="6">
    <source>
        <dbReference type="ARBA" id="ARBA00022617"/>
    </source>
</evidence>
<evidence type="ECO:0000256" key="2">
    <source>
        <dbReference type="ARBA" id="ARBA00004174"/>
    </source>
</evidence>
<dbReference type="InterPro" id="IPR036396">
    <property type="entry name" value="Cyt_P450_sf"/>
</dbReference>
<dbReference type="GO" id="GO:0005506">
    <property type="term" value="F:iron ion binding"/>
    <property type="evidence" value="ECO:0007669"/>
    <property type="project" value="InterPro"/>
</dbReference>
<evidence type="ECO:0000256" key="3">
    <source>
        <dbReference type="ARBA" id="ARBA00004406"/>
    </source>
</evidence>
<dbReference type="FunFam" id="1.10.630.10:FF:000042">
    <property type="entry name" value="Cytochrome P450"/>
    <property type="match status" value="1"/>
</dbReference>
<dbReference type="InterPro" id="IPR001128">
    <property type="entry name" value="Cyt_P450"/>
</dbReference>
<proteinExistence type="evidence at transcript level"/>
<evidence type="ECO:0000256" key="17">
    <source>
        <dbReference type="SAM" id="Phobius"/>
    </source>
</evidence>
<dbReference type="Pfam" id="PF00067">
    <property type="entry name" value="p450"/>
    <property type="match status" value="1"/>
</dbReference>
<keyword evidence="7 15" id="KW-0479">Metal-binding</keyword>
<keyword evidence="10 16" id="KW-0560">Oxidoreductase</keyword>
<comment type="similarity">
    <text evidence="4 16">Belongs to the cytochrome P450 family.</text>
</comment>
<evidence type="ECO:0000256" key="12">
    <source>
        <dbReference type="ARBA" id="ARBA00023033"/>
    </source>
</evidence>
<sequence>MAVTAVLLAFLGVILSILYYLSQYKFDYWKKRNVPHLPPTPLFGNYKEYILMKKFLTEVVNGICEKFPKEPYVGAFMGTEPTLIVKDPDYLKIILTKDFYYFNSREIAEHSHKETLGRNIFFTSGDNWKILRQNVTPLFSLAKMKKMFYLIEECSNNLDKVLLDLSKEPSVEVKALMARFTIDCIGSCAFGVNTNAMKLDGGNNPFVEIARKIFETTNVRGIKVVSRLIWPSIFYNLGFTAFPSEVPEFFSKLLTNVFEQRQYKNSGRHDFVDLVLGLRDDKFLTGDSINNLKGEKKKITLEVDHDLLSSQCTLFFAAGFETSATTLSFMLFEMAKNPEIQKRVLEEVDDYFSKNKKLSYECVSETPLLDACINETLRLYPLIGVLTRELVEDYKLPSGVPLNKGMRIHIPVQHIQRNAEYYPDPDVFRPERFMGDEKDNIKPFTYMPFGEGPRTCIGMRFAKMQITAGLLTILRKIRVELAPDTQMTIELEPRALTTQPKHGMNLKFVLRETSC</sequence>
<evidence type="ECO:0000256" key="14">
    <source>
        <dbReference type="ARBA" id="ARBA00047827"/>
    </source>
</evidence>
<keyword evidence="17" id="KW-0812">Transmembrane</keyword>
<dbReference type="SUPFAM" id="SSF48264">
    <property type="entry name" value="Cytochrome P450"/>
    <property type="match status" value="1"/>
</dbReference>
<dbReference type="CDD" id="cd11056">
    <property type="entry name" value="CYP6-like"/>
    <property type="match status" value="1"/>
</dbReference>
<dbReference type="EMBL" id="KY212045">
    <property type="protein sequence ID" value="ARA91609.1"/>
    <property type="molecule type" value="mRNA"/>
</dbReference>
<evidence type="ECO:0000256" key="13">
    <source>
        <dbReference type="ARBA" id="ARBA00023136"/>
    </source>
</evidence>